<dbReference type="GO" id="GO:0046872">
    <property type="term" value="F:metal ion binding"/>
    <property type="evidence" value="ECO:0007669"/>
    <property type="project" value="UniProtKB-KW"/>
</dbReference>
<dbReference type="Proteomes" id="UP000549343">
    <property type="component" value="Unassembled WGS sequence"/>
</dbReference>
<evidence type="ECO:0000256" key="4">
    <source>
        <dbReference type="ARBA" id="ARBA00023014"/>
    </source>
</evidence>
<dbReference type="InterPro" id="IPR036922">
    <property type="entry name" value="Rieske_2Fe-2S_sf"/>
</dbReference>
<reference evidence="6 7" key="1">
    <citation type="submission" date="2020-08" db="EMBL/GenBank/DDBJ databases">
        <title>Sequencing the genomes of 1000 actinobacteria strains.</title>
        <authorList>
            <person name="Klenk H.-P."/>
        </authorList>
    </citation>
    <scope>NUCLEOTIDE SEQUENCE [LARGE SCALE GENOMIC DNA]</scope>
    <source>
        <strain evidence="6 7">DSM 44772</strain>
    </source>
</reference>
<proteinExistence type="predicted"/>
<dbReference type="GO" id="GO:0016705">
    <property type="term" value="F:oxidoreductase activity, acting on paired donors, with incorporation or reduction of molecular oxygen"/>
    <property type="evidence" value="ECO:0007669"/>
    <property type="project" value="UniProtKB-ARBA"/>
</dbReference>
<dbReference type="Pfam" id="PF00355">
    <property type="entry name" value="Rieske"/>
    <property type="match status" value="1"/>
</dbReference>
<evidence type="ECO:0000259" key="5">
    <source>
        <dbReference type="PROSITE" id="PS51296"/>
    </source>
</evidence>
<dbReference type="AlphaFoldDB" id="A0A7W7I736"/>
<sequence>MPERQEEQMARVIVMDLSRHNTVLVGHDRYFVLHTEGRALLVLDRCPHRGGPLSLARRTPDGRRLSCPWHGTKVGVAAVKRTSLPMVRSGDEAVVVLPDGDDEGGEPISVIRKEVLANLPPDAPCAAESAGEAAGAVGAGEVARR</sequence>
<dbReference type="PROSITE" id="PS51296">
    <property type="entry name" value="RIESKE"/>
    <property type="match status" value="1"/>
</dbReference>
<dbReference type="GO" id="GO:0004497">
    <property type="term" value="F:monooxygenase activity"/>
    <property type="evidence" value="ECO:0007669"/>
    <property type="project" value="UniProtKB-ARBA"/>
</dbReference>
<evidence type="ECO:0000256" key="3">
    <source>
        <dbReference type="ARBA" id="ARBA00023004"/>
    </source>
</evidence>
<evidence type="ECO:0000313" key="7">
    <source>
        <dbReference type="Proteomes" id="UP000549343"/>
    </source>
</evidence>
<accession>A0A7W7I736</accession>
<keyword evidence="4" id="KW-0411">Iron-sulfur</keyword>
<dbReference type="Gene3D" id="2.102.10.10">
    <property type="entry name" value="Rieske [2Fe-2S] iron-sulphur domain"/>
    <property type="match status" value="1"/>
</dbReference>
<comment type="caution">
    <text evidence="6">The sequence shown here is derived from an EMBL/GenBank/DDBJ whole genome shotgun (WGS) entry which is preliminary data.</text>
</comment>
<keyword evidence="2" id="KW-0479">Metal-binding</keyword>
<name>A0A7W7I736_9ACTN</name>
<dbReference type="EMBL" id="JACHMV010000001">
    <property type="protein sequence ID" value="MBB4771584.1"/>
    <property type="molecule type" value="Genomic_DNA"/>
</dbReference>
<evidence type="ECO:0000256" key="2">
    <source>
        <dbReference type="ARBA" id="ARBA00022723"/>
    </source>
</evidence>
<dbReference type="GO" id="GO:0051537">
    <property type="term" value="F:2 iron, 2 sulfur cluster binding"/>
    <property type="evidence" value="ECO:0007669"/>
    <property type="project" value="UniProtKB-KW"/>
</dbReference>
<feature type="domain" description="Rieske" evidence="5">
    <location>
        <begin position="9"/>
        <end position="71"/>
    </location>
</feature>
<gene>
    <name evidence="6" type="ORF">F4557_000002</name>
</gene>
<keyword evidence="1" id="KW-0001">2Fe-2S</keyword>
<evidence type="ECO:0000256" key="1">
    <source>
        <dbReference type="ARBA" id="ARBA00022714"/>
    </source>
</evidence>
<evidence type="ECO:0000313" key="6">
    <source>
        <dbReference type="EMBL" id="MBB4771584.1"/>
    </source>
</evidence>
<dbReference type="SUPFAM" id="SSF50022">
    <property type="entry name" value="ISP domain"/>
    <property type="match status" value="1"/>
</dbReference>
<dbReference type="RefSeq" id="WP_184878178.1">
    <property type="nucleotide sequence ID" value="NZ_BAAAHD010000037.1"/>
</dbReference>
<organism evidence="6 7">
    <name type="scientific">Actinomadura livida</name>
    <dbReference type="NCBI Taxonomy" id="79909"/>
    <lineage>
        <taxon>Bacteria</taxon>
        <taxon>Bacillati</taxon>
        <taxon>Actinomycetota</taxon>
        <taxon>Actinomycetes</taxon>
        <taxon>Streptosporangiales</taxon>
        <taxon>Thermomonosporaceae</taxon>
        <taxon>Actinomadura</taxon>
    </lineage>
</organism>
<keyword evidence="3" id="KW-0408">Iron</keyword>
<dbReference type="InterPro" id="IPR017941">
    <property type="entry name" value="Rieske_2Fe-2S"/>
</dbReference>
<protein>
    <recommendedName>
        <fullName evidence="5">Rieske domain-containing protein</fullName>
    </recommendedName>
</protein>